<dbReference type="GO" id="GO:0005829">
    <property type="term" value="C:cytosol"/>
    <property type="evidence" value="ECO:0007669"/>
    <property type="project" value="TreeGrafter"/>
</dbReference>
<dbReference type="Pfam" id="PF00303">
    <property type="entry name" value="Thymidylat_synt"/>
    <property type="match status" value="1"/>
</dbReference>
<dbReference type="PANTHER" id="PTHR11548">
    <property type="entry name" value="THYMIDYLATE SYNTHASE 1"/>
    <property type="match status" value="1"/>
</dbReference>
<evidence type="ECO:0000256" key="1">
    <source>
        <dbReference type="ARBA" id="ARBA00011947"/>
    </source>
</evidence>
<dbReference type="HAMAP" id="MF_00008">
    <property type="entry name" value="Thymidy_synth_bact"/>
    <property type="match status" value="1"/>
</dbReference>
<accession>A0A832V8U3</accession>
<dbReference type="InterPro" id="IPR036926">
    <property type="entry name" value="Thymidate_synth/dCMP_Mease_sf"/>
</dbReference>
<keyword evidence="2 6" id="KW-0489">Methyltransferase</keyword>
<evidence type="ECO:0000256" key="3">
    <source>
        <dbReference type="ARBA" id="ARBA00022679"/>
    </source>
</evidence>
<evidence type="ECO:0000313" key="6">
    <source>
        <dbReference type="EMBL" id="HIJ99730.1"/>
    </source>
</evidence>
<comment type="caution">
    <text evidence="6">The sequence shown here is derived from an EMBL/GenBank/DDBJ whole genome shotgun (WGS) entry which is preliminary data.</text>
</comment>
<evidence type="ECO:0000259" key="5">
    <source>
        <dbReference type="Pfam" id="PF00303"/>
    </source>
</evidence>
<dbReference type="InterPro" id="IPR023451">
    <property type="entry name" value="Thymidate_synth/dCMP_Mease_dom"/>
</dbReference>
<sequence length="280" mass="32341">MKEYLDLVKLVMDKGEYKHNERTGVGTISYFGASYKVDLSKKYPLLTTKKVNFNAVIYELLWYLSGEDHIRNLRKHTKIWDAWADDDGNLETAYGYFWRKFPSAQKDSAGNWQVKEIDQIQYVIDTLKNDPSSRRMVVTAWEPGNATVSKLPPCHYTYVFNVQKDRLNCHLTQRSADIALGVPFNIACYAALTKIMAQETGFKPGQFSHTLVDAHIYHAKPGSGMEEYDHLEGLKMQLERAPRELPTLEIAQKPINELKFEDFQLKDYNPHEPIRFKVAV</sequence>
<feature type="domain" description="Thymidylate synthase/dCMP hydroxymethylase" evidence="5">
    <location>
        <begin position="2"/>
        <end position="280"/>
    </location>
</feature>
<evidence type="ECO:0000256" key="4">
    <source>
        <dbReference type="NCBIfam" id="TIGR03284"/>
    </source>
</evidence>
<dbReference type="SUPFAM" id="SSF55831">
    <property type="entry name" value="Thymidylate synthase/dCMP hydroxymethylase"/>
    <property type="match status" value="1"/>
</dbReference>
<keyword evidence="3 6" id="KW-0808">Transferase</keyword>
<dbReference type="Proteomes" id="UP000604391">
    <property type="component" value="Unassembled WGS sequence"/>
</dbReference>
<proteinExistence type="inferred from homology"/>
<dbReference type="InterPro" id="IPR000398">
    <property type="entry name" value="Thymidylate_synthase"/>
</dbReference>
<evidence type="ECO:0000313" key="7">
    <source>
        <dbReference type="Proteomes" id="UP000604391"/>
    </source>
</evidence>
<dbReference type="EC" id="2.1.1.45" evidence="1 4"/>
<dbReference type="CDD" id="cd00351">
    <property type="entry name" value="TS_Pyrimidine_HMase"/>
    <property type="match status" value="1"/>
</dbReference>
<dbReference type="AlphaFoldDB" id="A0A832V8U3"/>
<dbReference type="GO" id="GO:0032259">
    <property type="term" value="P:methylation"/>
    <property type="evidence" value="ECO:0007669"/>
    <property type="project" value="UniProtKB-KW"/>
</dbReference>
<dbReference type="GO" id="GO:0004799">
    <property type="term" value="F:thymidylate synthase activity"/>
    <property type="evidence" value="ECO:0007669"/>
    <property type="project" value="UniProtKB-UniRule"/>
</dbReference>
<evidence type="ECO:0000256" key="2">
    <source>
        <dbReference type="ARBA" id="ARBA00022603"/>
    </source>
</evidence>
<protein>
    <recommendedName>
        <fullName evidence="1 4">Thymidylate synthase</fullName>
        <ecNumber evidence="1 4">2.1.1.45</ecNumber>
    </recommendedName>
</protein>
<dbReference type="GO" id="GO:0006231">
    <property type="term" value="P:dTMP biosynthetic process"/>
    <property type="evidence" value="ECO:0007669"/>
    <property type="project" value="InterPro"/>
</dbReference>
<reference evidence="6 7" key="1">
    <citation type="journal article" name="Nat. Commun.">
        <title>Undinarchaeota illuminate DPANN phylogeny and the impact of gene transfer on archaeal evolution.</title>
        <authorList>
            <person name="Dombrowski N."/>
            <person name="Williams T.A."/>
            <person name="Sun J."/>
            <person name="Woodcroft B.J."/>
            <person name="Lee J.H."/>
            <person name="Minh B.Q."/>
            <person name="Rinke C."/>
            <person name="Spang A."/>
        </authorList>
    </citation>
    <scope>NUCLEOTIDE SEQUENCE [LARGE SCALE GENOMIC DNA]</scope>
    <source>
        <strain evidence="6">MAG_bin17</strain>
    </source>
</reference>
<dbReference type="Gene3D" id="3.30.572.10">
    <property type="entry name" value="Thymidylate synthase/dCMP hydroxymethylase domain"/>
    <property type="match status" value="1"/>
</dbReference>
<organism evidence="6 7">
    <name type="scientific">Candidatus Undinarchaeum marinum</name>
    <dbReference type="NCBI Taxonomy" id="2756141"/>
    <lineage>
        <taxon>Archaea</taxon>
        <taxon>Candidatus Undinarchaeota</taxon>
        <taxon>Candidatus Undinarchaeia</taxon>
        <taxon>Candidatus Undinarchaeales</taxon>
        <taxon>Candidatus Undinarchaeaceae</taxon>
        <taxon>Candidatus Undinarchaeum</taxon>
    </lineage>
</organism>
<dbReference type="EMBL" id="DVAD01000014">
    <property type="protein sequence ID" value="HIJ99730.1"/>
    <property type="molecule type" value="Genomic_DNA"/>
</dbReference>
<dbReference type="PANTHER" id="PTHR11548:SF1">
    <property type="entry name" value="THYMIDYLATE SYNTHASE 1"/>
    <property type="match status" value="1"/>
</dbReference>
<gene>
    <name evidence="6" type="primary">thyA</name>
    <name evidence="6" type="ORF">H1011_02810</name>
</gene>
<dbReference type="InterPro" id="IPR045097">
    <property type="entry name" value="Thymidate_synth/dCMP_Mease"/>
</dbReference>
<dbReference type="PRINTS" id="PR00108">
    <property type="entry name" value="THYMDSNTHASE"/>
</dbReference>
<keyword evidence="7" id="KW-1185">Reference proteome</keyword>
<dbReference type="NCBIfam" id="TIGR03284">
    <property type="entry name" value="thym_sym"/>
    <property type="match status" value="1"/>
</dbReference>
<name>A0A832V8U3_9ARCH</name>